<name>A0AAD4STX3_9MAGN</name>
<accession>A0AAD4STX3</accession>
<protein>
    <submittedName>
        <fullName evidence="1">Uncharacterized protein</fullName>
    </submittedName>
</protein>
<evidence type="ECO:0000313" key="2">
    <source>
        <dbReference type="Proteomes" id="UP001202328"/>
    </source>
</evidence>
<proteinExistence type="predicted"/>
<organism evidence="1 2">
    <name type="scientific">Papaver atlanticum</name>
    <dbReference type="NCBI Taxonomy" id="357466"/>
    <lineage>
        <taxon>Eukaryota</taxon>
        <taxon>Viridiplantae</taxon>
        <taxon>Streptophyta</taxon>
        <taxon>Embryophyta</taxon>
        <taxon>Tracheophyta</taxon>
        <taxon>Spermatophyta</taxon>
        <taxon>Magnoliopsida</taxon>
        <taxon>Ranunculales</taxon>
        <taxon>Papaveraceae</taxon>
        <taxon>Papaveroideae</taxon>
        <taxon>Papaver</taxon>
    </lineage>
</organism>
<keyword evidence="2" id="KW-1185">Reference proteome</keyword>
<dbReference type="AlphaFoldDB" id="A0AAD4STX3"/>
<comment type="caution">
    <text evidence="1">The sequence shown here is derived from an EMBL/GenBank/DDBJ whole genome shotgun (WGS) entry which is preliminary data.</text>
</comment>
<evidence type="ECO:0000313" key="1">
    <source>
        <dbReference type="EMBL" id="KAI3920802.1"/>
    </source>
</evidence>
<dbReference type="EMBL" id="JAJJMB010008785">
    <property type="protein sequence ID" value="KAI3920802.1"/>
    <property type="molecule type" value="Genomic_DNA"/>
</dbReference>
<gene>
    <name evidence="1" type="ORF">MKW98_005628</name>
</gene>
<dbReference type="Proteomes" id="UP001202328">
    <property type="component" value="Unassembled WGS sequence"/>
</dbReference>
<sequence length="123" mass="14597">MVVPGWIFQMAKGLSNSLHFRYYLSRHLSGKSNVYSSGVIFMELIPLPKNDIHWKFCLELWMKETSAPYNRIKPNNGGQRWNMDDNLYCRWNYGRAFGKQHGGNVDSCERGRWRTLRYSWESI</sequence>
<reference evidence="1" key="1">
    <citation type="submission" date="2022-04" db="EMBL/GenBank/DDBJ databases">
        <title>A functionally conserved STORR gene fusion in Papaver species that diverged 16.8 million years ago.</title>
        <authorList>
            <person name="Catania T."/>
        </authorList>
    </citation>
    <scope>NUCLEOTIDE SEQUENCE</scope>
    <source>
        <strain evidence="1">S-188037</strain>
    </source>
</reference>